<proteinExistence type="predicted"/>
<feature type="compositionally biased region" description="Polar residues" evidence="1">
    <location>
        <begin position="62"/>
        <end position="87"/>
    </location>
</feature>
<name>A0A4P9WMV6_9FUNG</name>
<gene>
    <name evidence="2" type="ORF">BDK51DRAFT_46374</name>
</gene>
<organism evidence="2 3">
    <name type="scientific">Blyttiomyces helicus</name>
    <dbReference type="NCBI Taxonomy" id="388810"/>
    <lineage>
        <taxon>Eukaryota</taxon>
        <taxon>Fungi</taxon>
        <taxon>Fungi incertae sedis</taxon>
        <taxon>Chytridiomycota</taxon>
        <taxon>Chytridiomycota incertae sedis</taxon>
        <taxon>Chytridiomycetes</taxon>
        <taxon>Chytridiomycetes incertae sedis</taxon>
        <taxon>Blyttiomyces</taxon>
    </lineage>
</organism>
<dbReference type="Proteomes" id="UP000269721">
    <property type="component" value="Unassembled WGS sequence"/>
</dbReference>
<accession>A0A4P9WMV6</accession>
<feature type="region of interest" description="Disordered" evidence="1">
    <location>
        <begin position="62"/>
        <end position="106"/>
    </location>
</feature>
<dbReference type="EMBL" id="KZ994406">
    <property type="protein sequence ID" value="RKO93018.1"/>
    <property type="molecule type" value="Genomic_DNA"/>
</dbReference>
<evidence type="ECO:0000313" key="2">
    <source>
        <dbReference type="EMBL" id="RKO93018.1"/>
    </source>
</evidence>
<evidence type="ECO:0000256" key="1">
    <source>
        <dbReference type="SAM" id="MobiDB-lite"/>
    </source>
</evidence>
<dbReference type="AlphaFoldDB" id="A0A4P9WMV6"/>
<keyword evidence="3" id="KW-1185">Reference proteome</keyword>
<protein>
    <submittedName>
        <fullName evidence="2">Uncharacterized protein</fullName>
    </submittedName>
</protein>
<evidence type="ECO:0000313" key="3">
    <source>
        <dbReference type="Proteomes" id="UP000269721"/>
    </source>
</evidence>
<sequence>MDRVLGLEKPGCPACSGSKDPAEISFEKYRTCSANIDNSARIGSAVVRREARFGSRGLSQAFVSATRSQNSTRIRNQQPPTSRTLNPPTTPRHFAQPNLQSASNARTPIQGRSVQAITRHHQCPNNQNHQGSSTRQTREAVEGLARWRCATPLLHILQHNSGQKLAELEMAERQQEEVYVDGGEAVRQSVPPEDEQYEGAEELSESDDIAELDEKTISAFLRTVKVVPEDVKFEDDEEVRIVTCRTTFRCQEANVDLKLSYHHRARCSSMEHAFSLSVTSDTLLGLERGDVMTHQGIGGSTGPVGNAGCPGADLRRGGDPLLGLV</sequence>
<feature type="compositionally biased region" description="Polar residues" evidence="1">
    <location>
        <begin position="97"/>
        <end position="106"/>
    </location>
</feature>
<reference evidence="3" key="1">
    <citation type="journal article" date="2018" name="Nat. Microbiol.">
        <title>Leveraging single-cell genomics to expand the fungal tree of life.</title>
        <authorList>
            <person name="Ahrendt S.R."/>
            <person name="Quandt C.A."/>
            <person name="Ciobanu D."/>
            <person name="Clum A."/>
            <person name="Salamov A."/>
            <person name="Andreopoulos B."/>
            <person name="Cheng J.F."/>
            <person name="Woyke T."/>
            <person name="Pelin A."/>
            <person name="Henrissat B."/>
            <person name="Reynolds N.K."/>
            <person name="Benny G.L."/>
            <person name="Smith M.E."/>
            <person name="James T.Y."/>
            <person name="Grigoriev I.V."/>
        </authorList>
    </citation>
    <scope>NUCLEOTIDE SEQUENCE [LARGE SCALE GENOMIC DNA]</scope>
</reference>